<dbReference type="Proteomes" id="UP000241818">
    <property type="component" value="Unassembled WGS sequence"/>
</dbReference>
<organism evidence="1 2">
    <name type="scientific">Amorphotheca resinae ATCC 22711</name>
    <dbReference type="NCBI Taxonomy" id="857342"/>
    <lineage>
        <taxon>Eukaryota</taxon>
        <taxon>Fungi</taxon>
        <taxon>Dikarya</taxon>
        <taxon>Ascomycota</taxon>
        <taxon>Pezizomycotina</taxon>
        <taxon>Leotiomycetes</taxon>
        <taxon>Helotiales</taxon>
        <taxon>Amorphothecaceae</taxon>
        <taxon>Amorphotheca</taxon>
    </lineage>
</organism>
<protein>
    <submittedName>
        <fullName evidence="1">Uncharacterized protein</fullName>
    </submittedName>
</protein>
<keyword evidence="2" id="KW-1185">Reference proteome</keyword>
<evidence type="ECO:0000313" key="2">
    <source>
        <dbReference type="Proteomes" id="UP000241818"/>
    </source>
</evidence>
<gene>
    <name evidence="1" type="ORF">M430DRAFT_238693</name>
</gene>
<dbReference type="AlphaFoldDB" id="A0A2T3B1E6"/>
<dbReference type="InParanoid" id="A0A2T3B1E6"/>
<sequence>MESSTYSDTSSTAFLEGLPDETPKYRFINVPDLERKVAVHEQDLLDKKTTNQFVVFLDIPDRAVDRITAESSPISHYRIFFAHSAKVLIIKMTSMIHERAAAVFSNLFEAKVSTMGLSNDLISVLTAQQSYNGVRKCPDNQWGLQPLPQHQFAPSLILECGYSESPLPRLAIDARWWLESSQSPVEMVITIKICHGNAKIIVQKWELGTRRQGSYSNARANSPLAVKTGEVSISRQNNNTVVSGTIVLPFDKIFRRPPNPAQPLEGDIMFTVQDLETIAEQTWRIQGFM</sequence>
<dbReference type="EMBL" id="KZ679011">
    <property type="protein sequence ID" value="PSS18382.1"/>
    <property type="molecule type" value="Genomic_DNA"/>
</dbReference>
<dbReference type="GeneID" id="36573053"/>
<dbReference type="OrthoDB" id="76567at2759"/>
<dbReference type="RefSeq" id="XP_024720734.1">
    <property type="nucleotide sequence ID" value="XM_024864972.1"/>
</dbReference>
<name>A0A2T3B1E6_AMORE</name>
<accession>A0A2T3B1E6</accession>
<reference evidence="1 2" key="1">
    <citation type="journal article" date="2018" name="New Phytol.">
        <title>Comparative genomics and transcriptomics depict ericoid mycorrhizal fungi as versatile saprotrophs and plant mutualists.</title>
        <authorList>
            <person name="Martino E."/>
            <person name="Morin E."/>
            <person name="Grelet G.A."/>
            <person name="Kuo A."/>
            <person name="Kohler A."/>
            <person name="Daghino S."/>
            <person name="Barry K.W."/>
            <person name="Cichocki N."/>
            <person name="Clum A."/>
            <person name="Dockter R.B."/>
            <person name="Hainaut M."/>
            <person name="Kuo R.C."/>
            <person name="LaButti K."/>
            <person name="Lindahl B.D."/>
            <person name="Lindquist E.A."/>
            <person name="Lipzen A."/>
            <person name="Khouja H.R."/>
            <person name="Magnuson J."/>
            <person name="Murat C."/>
            <person name="Ohm R.A."/>
            <person name="Singer S.W."/>
            <person name="Spatafora J.W."/>
            <person name="Wang M."/>
            <person name="Veneault-Fourrey C."/>
            <person name="Henrissat B."/>
            <person name="Grigoriev I.V."/>
            <person name="Martin F.M."/>
            <person name="Perotto S."/>
        </authorList>
    </citation>
    <scope>NUCLEOTIDE SEQUENCE [LARGE SCALE GENOMIC DNA]</scope>
    <source>
        <strain evidence="1 2">ATCC 22711</strain>
    </source>
</reference>
<evidence type="ECO:0000313" key="1">
    <source>
        <dbReference type="EMBL" id="PSS18382.1"/>
    </source>
</evidence>
<proteinExistence type="predicted"/>